<evidence type="ECO:0000313" key="3">
    <source>
        <dbReference type="Proteomes" id="UP000236642"/>
    </source>
</evidence>
<evidence type="ECO:0000256" key="1">
    <source>
        <dbReference type="SAM" id="MobiDB-lite"/>
    </source>
</evidence>
<feature type="region of interest" description="Disordered" evidence="1">
    <location>
        <begin position="279"/>
        <end position="317"/>
    </location>
</feature>
<reference evidence="3" key="1">
    <citation type="submission" date="2017-09" db="EMBL/GenBank/DDBJ databases">
        <title>Metaegenomics of thermophilic ammonia-oxidizing enrichment culture.</title>
        <authorList>
            <person name="Kato S."/>
            <person name="Suzuki K."/>
        </authorList>
    </citation>
    <scope>NUCLEOTIDE SEQUENCE [LARGE SCALE GENOMIC DNA]</scope>
</reference>
<proteinExistence type="predicted"/>
<comment type="caution">
    <text evidence="2">The sequence shown here is derived from an EMBL/GenBank/DDBJ whole genome shotgun (WGS) entry which is preliminary data.</text>
</comment>
<name>A0A2H5Y4K5_9CHLR</name>
<feature type="compositionally biased region" description="Basic and acidic residues" evidence="1">
    <location>
        <begin position="488"/>
        <end position="504"/>
    </location>
</feature>
<dbReference type="EMBL" id="BEHY01000008">
    <property type="protein sequence ID" value="GBD08332.1"/>
    <property type="molecule type" value="Genomic_DNA"/>
</dbReference>
<protein>
    <submittedName>
        <fullName evidence="2">Uncharacterized protein</fullName>
    </submittedName>
</protein>
<feature type="region of interest" description="Disordered" evidence="1">
    <location>
        <begin position="471"/>
        <end position="504"/>
    </location>
</feature>
<organism evidence="2 3">
    <name type="scientific">Candidatus Thermoflexus japonica</name>
    <dbReference type="NCBI Taxonomy" id="2035417"/>
    <lineage>
        <taxon>Bacteria</taxon>
        <taxon>Bacillati</taxon>
        <taxon>Chloroflexota</taxon>
        <taxon>Thermoflexia</taxon>
        <taxon>Thermoflexales</taxon>
        <taxon>Thermoflexaceae</taxon>
        <taxon>Thermoflexus</taxon>
    </lineage>
</organism>
<feature type="region of interest" description="Disordered" evidence="1">
    <location>
        <begin position="14"/>
        <end position="76"/>
    </location>
</feature>
<accession>A0A2H5Y4K5</accession>
<dbReference type="AlphaFoldDB" id="A0A2H5Y4K5"/>
<feature type="compositionally biased region" description="Basic and acidic residues" evidence="1">
    <location>
        <begin position="294"/>
        <end position="303"/>
    </location>
</feature>
<evidence type="ECO:0000313" key="2">
    <source>
        <dbReference type="EMBL" id="GBD08332.1"/>
    </source>
</evidence>
<gene>
    <name evidence="2" type="ORF">HRbin22_00566</name>
</gene>
<dbReference type="Proteomes" id="UP000236642">
    <property type="component" value="Unassembled WGS sequence"/>
</dbReference>
<sequence length="504" mass="55040">MLVQEIEPVRPFGNDIAGLDLPDDPERRETRGGAFLHRRSRRVSGTPGGGPRGDLWASRGDFDPTENGGRRGLPQRAMHRPLDGAEHPVWIPEADLDLGGVHIHIHLLRRQLHPQEGPGIAAGREQGVIGLQDRGRQHTILHPASVHEEGQLLAIRPIHAGRADPAIHPNATGFLRHLQEGIPLLNPVKRRQTVAGFPGGRQREDLPAIVAQDEVDMGISQGVARDPEVDLPPLRPFPLQELQPRRGVEEEILHNHLRPGRAGDGVLFQDLPPFDAELRAYGLPGSTGSTGHAGDGRDRRKGLPPETQGGHPEQILRRGELAGGVPRESQGDLRHGDPTTVVGHPDPPAPPAFGFHLDPGSAGIQGVLHQLLHHRGRALDHLSRRDLRHQPGIQDPNRHPHAPRSILTRIDRRVVLILHPLERGSNSHPSLVRSKNLWAGEGRASSRIFQTGRAFQGSSREEGKYLLRRPAPSAARAPRKLPVGIIGRRGDSGESRIHAVEPGS</sequence>
<feature type="compositionally biased region" description="Low complexity" evidence="1">
    <location>
        <begin position="471"/>
        <end position="482"/>
    </location>
</feature>